<dbReference type="CDD" id="cd01301">
    <property type="entry name" value="rDP_like"/>
    <property type="match status" value="1"/>
</dbReference>
<dbReference type="GO" id="GO:0070573">
    <property type="term" value="F:metallodipeptidase activity"/>
    <property type="evidence" value="ECO:0007669"/>
    <property type="project" value="InterPro"/>
</dbReference>
<dbReference type="Proteomes" id="UP000327044">
    <property type="component" value="Unassembled WGS sequence"/>
</dbReference>
<dbReference type="EC" id="3.4.13.19" evidence="1"/>
<evidence type="ECO:0000313" key="4">
    <source>
        <dbReference type="Proteomes" id="UP000327044"/>
    </source>
</evidence>
<comment type="caution">
    <text evidence="3">The sequence shown here is derived from an EMBL/GenBank/DDBJ whole genome shotgun (WGS) entry which is preliminary data.</text>
</comment>
<keyword evidence="1" id="KW-0336">GPI-anchor</keyword>
<dbReference type="GO" id="GO:0098552">
    <property type="term" value="C:side of membrane"/>
    <property type="evidence" value="ECO:0007669"/>
    <property type="project" value="UniProtKB-KW"/>
</dbReference>
<evidence type="ECO:0000256" key="2">
    <source>
        <dbReference type="SAM" id="Phobius"/>
    </source>
</evidence>
<keyword evidence="4" id="KW-1185">Reference proteome</keyword>
<comment type="similarity">
    <text evidence="1">Belongs to the metallo-dependent hydrolases superfamily. Peptidase M19 family.</text>
</comment>
<name>A0A5N4AI84_PHOPY</name>
<dbReference type="PANTHER" id="PTHR10443:SF12">
    <property type="entry name" value="DIPEPTIDASE"/>
    <property type="match status" value="1"/>
</dbReference>
<sequence length="501" mass="55711">MAVTGRGSLRDPWVLDSELRNHIQHCPCACNHMGYGNYLDYQIPPIPHEFPEETSFNVVPQYYDSSGYHYHEYQDSSFDSCSCSTDSTTSSRTSFRNPWCICLVVCVIVAALGIGLGLPLALHPDLPMHTPEERLMAVRRLLRETPLIDGHNDLAWNIRKFVHNKLIGFNLSDISRKEPWMRSRWSQTDIPRLKEGQLGAQFWSAYVPCGAQHLDAVQLTLEQIDAIRRLVDSNPKYFAFVKSANEILEVHKEGRIASLIGVEGGHSIGNSLAVLRMFYNLGARYLTITHTCDTSWAYGSNSQGTGGLTPFGYSVIKEMNRLGMMIDLSHTSVNTAKAALNASQAPVIFSHSSAYSLCNSSRNVPDDILKLVAHNGGVVMINFYTYLITCNETATIKDVIRHINHIRTVAGINHVGIGAGYDGINMTPSGLEDVSGYPRLLAELLADPNWSLSDIKLLAGKNILRVLAKVEAIRDQWQLAAIVPFEETLPPQDSRCAYKFS</sequence>
<accession>A0A5N4AI84</accession>
<dbReference type="AlphaFoldDB" id="A0A5N4AI84"/>
<feature type="transmembrane region" description="Helical" evidence="2">
    <location>
        <begin position="99"/>
        <end position="122"/>
    </location>
</feature>
<dbReference type="Pfam" id="PF01244">
    <property type="entry name" value="Peptidase_M19"/>
    <property type="match status" value="1"/>
</dbReference>
<evidence type="ECO:0000256" key="1">
    <source>
        <dbReference type="RuleBase" id="RU341113"/>
    </source>
</evidence>
<keyword evidence="1" id="KW-0378">Hydrolase</keyword>
<dbReference type="PROSITE" id="PS51365">
    <property type="entry name" value="RENAL_DIPEPTIDASE_2"/>
    <property type="match status" value="1"/>
</dbReference>
<keyword evidence="1" id="KW-0482">Metalloprotease</keyword>
<comment type="catalytic activity">
    <reaction evidence="1">
        <text>an L-aminoacyl-L-amino acid + H2O = 2 an L-alpha-amino acid</text>
        <dbReference type="Rhea" id="RHEA:48940"/>
        <dbReference type="ChEBI" id="CHEBI:15377"/>
        <dbReference type="ChEBI" id="CHEBI:59869"/>
        <dbReference type="ChEBI" id="CHEBI:77460"/>
        <dbReference type="EC" id="3.4.13.19"/>
    </reaction>
</comment>
<organism evidence="3 4">
    <name type="scientific">Photinus pyralis</name>
    <name type="common">Common eastern firefly</name>
    <name type="synonym">Lampyris pyralis</name>
    <dbReference type="NCBI Taxonomy" id="7054"/>
    <lineage>
        <taxon>Eukaryota</taxon>
        <taxon>Metazoa</taxon>
        <taxon>Ecdysozoa</taxon>
        <taxon>Arthropoda</taxon>
        <taxon>Hexapoda</taxon>
        <taxon>Insecta</taxon>
        <taxon>Pterygota</taxon>
        <taxon>Neoptera</taxon>
        <taxon>Endopterygota</taxon>
        <taxon>Coleoptera</taxon>
        <taxon>Polyphaga</taxon>
        <taxon>Elateriformia</taxon>
        <taxon>Elateroidea</taxon>
        <taxon>Lampyridae</taxon>
        <taxon>Lampyrinae</taxon>
        <taxon>Photinus</taxon>
    </lineage>
</organism>
<dbReference type="GO" id="GO:0046872">
    <property type="term" value="F:metal ion binding"/>
    <property type="evidence" value="ECO:0007669"/>
    <property type="project" value="UniProtKB-UniRule"/>
</dbReference>
<keyword evidence="1" id="KW-0325">Glycoprotein</keyword>
<dbReference type="FunCoup" id="A0A5N4AI84">
    <property type="interactions" value="7"/>
</dbReference>
<dbReference type="Gene3D" id="3.20.20.140">
    <property type="entry name" value="Metal-dependent hydrolases"/>
    <property type="match status" value="1"/>
</dbReference>
<keyword evidence="2" id="KW-0472">Membrane</keyword>
<keyword evidence="1" id="KW-1015">Disulfide bond</keyword>
<dbReference type="GO" id="GO:0006508">
    <property type="term" value="P:proteolysis"/>
    <property type="evidence" value="ECO:0007669"/>
    <property type="project" value="UniProtKB-KW"/>
</dbReference>
<evidence type="ECO:0000313" key="3">
    <source>
        <dbReference type="EMBL" id="KAB0796928.1"/>
    </source>
</evidence>
<keyword evidence="1" id="KW-0449">Lipoprotein</keyword>
<keyword evidence="1" id="KW-0479">Metal-binding</keyword>
<protein>
    <recommendedName>
        <fullName evidence="1">Dipeptidase</fullName>
        <ecNumber evidence="1">3.4.13.19</ecNumber>
    </recommendedName>
</protein>
<dbReference type="PANTHER" id="PTHR10443">
    <property type="entry name" value="MICROSOMAL DIPEPTIDASE"/>
    <property type="match status" value="1"/>
</dbReference>
<reference evidence="3 4" key="1">
    <citation type="journal article" date="2018" name="Elife">
        <title>Firefly genomes illuminate parallel origins of bioluminescence in beetles.</title>
        <authorList>
            <person name="Fallon T.R."/>
            <person name="Lower S.E."/>
            <person name="Chang C.H."/>
            <person name="Bessho-Uehara M."/>
            <person name="Martin G.J."/>
            <person name="Bewick A.J."/>
            <person name="Behringer M."/>
            <person name="Debat H.J."/>
            <person name="Wong I."/>
            <person name="Day J.C."/>
            <person name="Suvorov A."/>
            <person name="Silva C.J."/>
            <person name="Stanger-Hall K.F."/>
            <person name="Hall D.W."/>
            <person name="Schmitz R.J."/>
            <person name="Nelson D.R."/>
            <person name="Lewis S.M."/>
            <person name="Shigenobu S."/>
            <person name="Bybee S.M."/>
            <person name="Larracuente A.M."/>
            <person name="Oba Y."/>
            <person name="Weng J.K."/>
        </authorList>
    </citation>
    <scope>NUCLEOTIDE SEQUENCE [LARGE SCALE GENOMIC DNA]</scope>
    <source>
        <strain evidence="3">1611_PpyrPB1</strain>
        <tissue evidence="3">Whole body</tissue>
    </source>
</reference>
<comment type="cofactor">
    <cofactor evidence="1">
        <name>Zn(2+)</name>
        <dbReference type="ChEBI" id="CHEBI:29105"/>
    </cofactor>
</comment>
<keyword evidence="1" id="KW-0224">Dipeptidase</keyword>
<dbReference type="SUPFAM" id="SSF51556">
    <property type="entry name" value="Metallo-dependent hydrolases"/>
    <property type="match status" value="1"/>
</dbReference>
<comment type="subcellular location">
    <subcellularLocation>
        <location evidence="1">Membrane</location>
        <topology evidence="1">Lipid-anchor</topology>
        <topology evidence="1">GPI-anchor</topology>
    </subcellularLocation>
</comment>
<dbReference type="InterPro" id="IPR008257">
    <property type="entry name" value="Pept_M19"/>
</dbReference>
<gene>
    <name evidence="3" type="ORF">PPYR_10989</name>
</gene>
<dbReference type="OrthoDB" id="445695at2759"/>
<keyword evidence="1" id="KW-0645">Protease</keyword>
<comment type="subunit">
    <text evidence="1">Homodimer; disulfide-linked.</text>
</comment>
<dbReference type="EMBL" id="VVIM01000007">
    <property type="protein sequence ID" value="KAB0796928.1"/>
    <property type="molecule type" value="Genomic_DNA"/>
</dbReference>
<proteinExistence type="inferred from homology"/>
<keyword evidence="2" id="KW-1133">Transmembrane helix</keyword>
<dbReference type="InParanoid" id="A0A5N4AI84"/>
<keyword evidence="2" id="KW-0812">Transmembrane</keyword>
<dbReference type="InterPro" id="IPR032466">
    <property type="entry name" value="Metal_Hydrolase"/>
</dbReference>
<keyword evidence="1" id="KW-0862">Zinc</keyword>